<protein>
    <submittedName>
        <fullName evidence="1">Uncharacterized protein</fullName>
    </submittedName>
</protein>
<proteinExistence type="predicted"/>
<accession>A0A653AFT8</accession>
<dbReference type="EMBL" id="UPXX01000032">
    <property type="protein sequence ID" value="VBB46929.1"/>
    <property type="molecule type" value="Genomic_DNA"/>
</dbReference>
<name>A0A653AFT8_UNCDX</name>
<reference evidence="1" key="1">
    <citation type="submission" date="2018-07" db="EMBL/GenBank/DDBJ databases">
        <authorList>
            <consortium name="Genoscope - CEA"/>
            <person name="William W."/>
        </authorList>
    </citation>
    <scope>NUCLEOTIDE SEQUENCE</scope>
    <source>
        <strain evidence="1">IK1</strain>
    </source>
</reference>
<sequence>MSRQWGCACLPMSNEAQVALDQEEKKTAISILNELIADAWVSLGDDIEMAQVIEGKTQAVIEEI</sequence>
<organism evidence="1">
    <name type="scientific">Uncultured Desulfatiglans sp</name>
    <dbReference type="NCBI Taxonomy" id="1748965"/>
    <lineage>
        <taxon>Bacteria</taxon>
        <taxon>Pseudomonadati</taxon>
        <taxon>Thermodesulfobacteriota</taxon>
        <taxon>Desulfobacteria</taxon>
        <taxon>Desulfatiglandales</taxon>
        <taxon>Desulfatiglandaceae</taxon>
        <taxon>Desulfatiglans</taxon>
        <taxon>environmental samples</taxon>
    </lineage>
</organism>
<evidence type="ECO:0000313" key="1">
    <source>
        <dbReference type="EMBL" id="VBB46929.1"/>
    </source>
</evidence>
<dbReference type="AlphaFoldDB" id="A0A653AFT8"/>
<gene>
    <name evidence="1" type="ORF">TRIP_B50005</name>
</gene>